<feature type="compositionally biased region" description="Acidic residues" evidence="15">
    <location>
        <begin position="737"/>
        <end position="771"/>
    </location>
</feature>
<evidence type="ECO:0000256" key="13">
    <source>
        <dbReference type="PROSITE-ProRule" id="PRU10141"/>
    </source>
</evidence>
<evidence type="ECO:0000313" key="17">
    <source>
        <dbReference type="EMBL" id="KAL0963686.1"/>
    </source>
</evidence>
<evidence type="ECO:0000256" key="14">
    <source>
        <dbReference type="SAM" id="Coils"/>
    </source>
</evidence>
<dbReference type="Gene3D" id="1.10.510.10">
    <property type="entry name" value="Transferase(Phosphotransferase) domain 1"/>
    <property type="match status" value="1"/>
</dbReference>
<evidence type="ECO:0000256" key="2">
    <source>
        <dbReference type="ARBA" id="ARBA00010886"/>
    </source>
</evidence>
<comment type="similarity">
    <text evidence="2">Belongs to the protein kinase superfamily. NEK Ser/Thr protein kinase family. NIMA subfamily.</text>
</comment>
<comment type="caution">
    <text evidence="17">The sequence shown here is derived from an EMBL/GenBank/DDBJ whole genome shotgun (WGS) entry which is preliminary data.</text>
</comment>
<keyword evidence="7 13" id="KW-0547">Nucleotide-binding</keyword>
<evidence type="ECO:0000256" key="5">
    <source>
        <dbReference type="ARBA" id="ARBA00022679"/>
    </source>
</evidence>
<dbReference type="EMBL" id="JAGEUA010000010">
    <property type="protein sequence ID" value="KAL0963686.1"/>
    <property type="molecule type" value="Genomic_DNA"/>
</dbReference>
<evidence type="ECO:0000256" key="12">
    <source>
        <dbReference type="ARBA" id="ARBA00048679"/>
    </source>
</evidence>
<dbReference type="AlphaFoldDB" id="A0ABD0WE70"/>
<feature type="compositionally biased region" description="Basic and acidic residues" evidence="15">
    <location>
        <begin position="726"/>
        <end position="736"/>
    </location>
</feature>
<dbReference type="InterPro" id="IPR051131">
    <property type="entry name" value="NEK_Ser/Thr_kinase_NIMA"/>
</dbReference>
<gene>
    <name evidence="17" type="ORF">UPYG_G00309570</name>
</gene>
<evidence type="ECO:0000313" key="18">
    <source>
        <dbReference type="Proteomes" id="UP001557470"/>
    </source>
</evidence>
<proteinExistence type="inferred from homology"/>
<evidence type="ECO:0000256" key="9">
    <source>
        <dbReference type="ARBA" id="ARBA00022840"/>
    </source>
</evidence>
<protein>
    <recommendedName>
        <fullName evidence="3">non-specific serine/threonine protein kinase</fullName>
        <ecNumber evidence="3">2.7.11.1</ecNumber>
    </recommendedName>
</protein>
<feature type="compositionally biased region" description="Basic and acidic residues" evidence="15">
    <location>
        <begin position="559"/>
        <end position="585"/>
    </location>
</feature>
<dbReference type="PROSITE" id="PS50011">
    <property type="entry name" value="PROTEIN_KINASE_DOM"/>
    <property type="match status" value="1"/>
</dbReference>
<dbReference type="Proteomes" id="UP001557470">
    <property type="component" value="Unassembled WGS sequence"/>
</dbReference>
<dbReference type="Pfam" id="PF00069">
    <property type="entry name" value="Pkinase"/>
    <property type="match status" value="1"/>
</dbReference>
<dbReference type="PANTHER" id="PTHR44899">
    <property type="entry name" value="CAMK FAMILY PROTEIN KINASE"/>
    <property type="match status" value="1"/>
</dbReference>
<dbReference type="EC" id="2.7.11.1" evidence="3"/>
<keyword evidence="14" id="KW-0175">Coiled coil</keyword>
<feature type="domain" description="Protein kinase" evidence="16">
    <location>
        <begin position="4"/>
        <end position="263"/>
    </location>
</feature>
<dbReference type="InterPro" id="IPR017441">
    <property type="entry name" value="Protein_kinase_ATP_BS"/>
</dbReference>
<evidence type="ECO:0000256" key="3">
    <source>
        <dbReference type="ARBA" id="ARBA00012513"/>
    </source>
</evidence>
<evidence type="ECO:0000256" key="7">
    <source>
        <dbReference type="ARBA" id="ARBA00022741"/>
    </source>
</evidence>
<keyword evidence="10" id="KW-0460">Magnesium</keyword>
<dbReference type="PROSITE" id="PS00108">
    <property type="entry name" value="PROTEIN_KINASE_ST"/>
    <property type="match status" value="1"/>
</dbReference>
<accession>A0ABD0WE70</accession>
<comment type="catalytic activity">
    <reaction evidence="12">
        <text>L-seryl-[protein] + ATP = O-phospho-L-seryl-[protein] + ADP + H(+)</text>
        <dbReference type="Rhea" id="RHEA:17989"/>
        <dbReference type="Rhea" id="RHEA-COMP:9863"/>
        <dbReference type="Rhea" id="RHEA-COMP:11604"/>
        <dbReference type="ChEBI" id="CHEBI:15378"/>
        <dbReference type="ChEBI" id="CHEBI:29999"/>
        <dbReference type="ChEBI" id="CHEBI:30616"/>
        <dbReference type="ChEBI" id="CHEBI:83421"/>
        <dbReference type="ChEBI" id="CHEBI:456216"/>
        <dbReference type="EC" id="2.7.11.1"/>
    </reaction>
</comment>
<keyword evidence="6" id="KW-0479">Metal-binding</keyword>
<keyword evidence="5" id="KW-0808">Transferase</keyword>
<dbReference type="GO" id="GO:0004674">
    <property type="term" value="F:protein serine/threonine kinase activity"/>
    <property type="evidence" value="ECO:0007669"/>
    <property type="project" value="UniProtKB-KW"/>
</dbReference>
<evidence type="ECO:0000256" key="4">
    <source>
        <dbReference type="ARBA" id="ARBA00022527"/>
    </source>
</evidence>
<evidence type="ECO:0000256" key="6">
    <source>
        <dbReference type="ARBA" id="ARBA00022723"/>
    </source>
</evidence>
<name>A0ABD0WE70_UMBPY</name>
<keyword evidence="8" id="KW-0418">Kinase</keyword>
<dbReference type="InterPro" id="IPR008271">
    <property type="entry name" value="Ser/Thr_kinase_AS"/>
</dbReference>
<keyword evidence="9 13" id="KW-0067">ATP-binding</keyword>
<feature type="compositionally biased region" description="Basic and acidic residues" evidence="15">
    <location>
        <begin position="595"/>
        <end position="605"/>
    </location>
</feature>
<feature type="compositionally biased region" description="Basic and acidic residues" evidence="15">
    <location>
        <begin position="526"/>
        <end position="542"/>
    </location>
</feature>
<dbReference type="GO" id="GO:0005524">
    <property type="term" value="F:ATP binding"/>
    <property type="evidence" value="ECO:0007669"/>
    <property type="project" value="UniProtKB-UniRule"/>
</dbReference>
<feature type="coiled-coil region" evidence="14">
    <location>
        <begin position="473"/>
        <end position="504"/>
    </location>
</feature>
<evidence type="ECO:0000259" key="16">
    <source>
        <dbReference type="PROSITE" id="PS50011"/>
    </source>
</evidence>
<dbReference type="InterPro" id="IPR011009">
    <property type="entry name" value="Kinase-like_dom_sf"/>
</dbReference>
<organism evidence="17 18">
    <name type="scientific">Umbra pygmaea</name>
    <name type="common">Eastern mudminnow</name>
    <dbReference type="NCBI Taxonomy" id="75934"/>
    <lineage>
        <taxon>Eukaryota</taxon>
        <taxon>Metazoa</taxon>
        <taxon>Chordata</taxon>
        <taxon>Craniata</taxon>
        <taxon>Vertebrata</taxon>
        <taxon>Euteleostomi</taxon>
        <taxon>Actinopterygii</taxon>
        <taxon>Neopterygii</taxon>
        <taxon>Teleostei</taxon>
        <taxon>Protacanthopterygii</taxon>
        <taxon>Esociformes</taxon>
        <taxon>Umbridae</taxon>
        <taxon>Umbra</taxon>
    </lineage>
</organism>
<feature type="compositionally biased region" description="Polar residues" evidence="15">
    <location>
        <begin position="822"/>
        <end position="838"/>
    </location>
</feature>
<dbReference type="PROSITE" id="PS00107">
    <property type="entry name" value="PROTEIN_KINASE_ATP"/>
    <property type="match status" value="1"/>
</dbReference>
<keyword evidence="4" id="KW-0723">Serine/threonine-protein kinase</keyword>
<dbReference type="GO" id="GO:0046872">
    <property type="term" value="F:metal ion binding"/>
    <property type="evidence" value="ECO:0007669"/>
    <property type="project" value="UniProtKB-KW"/>
</dbReference>
<comment type="catalytic activity">
    <reaction evidence="11">
        <text>L-threonyl-[protein] + ATP = O-phospho-L-threonyl-[protein] + ADP + H(+)</text>
        <dbReference type="Rhea" id="RHEA:46608"/>
        <dbReference type="Rhea" id="RHEA-COMP:11060"/>
        <dbReference type="Rhea" id="RHEA-COMP:11605"/>
        <dbReference type="ChEBI" id="CHEBI:15378"/>
        <dbReference type="ChEBI" id="CHEBI:30013"/>
        <dbReference type="ChEBI" id="CHEBI:30616"/>
        <dbReference type="ChEBI" id="CHEBI:61977"/>
        <dbReference type="ChEBI" id="CHEBI:456216"/>
        <dbReference type="EC" id="2.7.11.1"/>
    </reaction>
</comment>
<feature type="region of interest" description="Disordered" evidence="15">
    <location>
        <begin position="293"/>
        <end position="327"/>
    </location>
</feature>
<comment type="cofactor">
    <cofactor evidence="1">
        <name>Mg(2+)</name>
        <dbReference type="ChEBI" id="CHEBI:18420"/>
    </cofactor>
</comment>
<evidence type="ECO:0000256" key="15">
    <source>
        <dbReference type="SAM" id="MobiDB-lite"/>
    </source>
</evidence>
<keyword evidence="18" id="KW-1185">Reference proteome</keyword>
<dbReference type="SUPFAM" id="SSF56112">
    <property type="entry name" value="Protein kinase-like (PK-like)"/>
    <property type="match status" value="1"/>
</dbReference>
<evidence type="ECO:0000256" key="11">
    <source>
        <dbReference type="ARBA" id="ARBA00047899"/>
    </source>
</evidence>
<feature type="region of interest" description="Disordered" evidence="15">
    <location>
        <begin position="721"/>
        <end position="838"/>
    </location>
</feature>
<reference evidence="17 18" key="1">
    <citation type="submission" date="2024-06" db="EMBL/GenBank/DDBJ databases">
        <authorList>
            <person name="Pan Q."/>
            <person name="Wen M."/>
            <person name="Jouanno E."/>
            <person name="Zahm M."/>
            <person name="Klopp C."/>
            <person name="Cabau C."/>
            <person name="Louis A."/>
            <person name="Berthelot C."/>
            <person name="Parey E."/>
            <person name="Roest Crollius H."/>
            <person name="Montfort J."/>
            <person name="Robinson-Rechavi M."/>
            <person name="Bouchez O."/>
            <person name="Lampietro C."/>
            <person name="Lopez Roques C."/>
            <person name="Donnadieu C."/>
            <person name="Postlethwait J."/>
            <person name="Bobe J."/>
            <person name="Verreycken H."/>
            <person name="Guiguen Y."/>
        </authorList>
    </citation>
    <scope>NUCLEOTIDE SEQUENCE [LARGE SCALE GENOMIC DNA]</scope>
    <source>
        <strain evidence="17">Up_M1</strain>
        <tissue evidence="17">Testis</tissue>
    </source>
</reference>
<evidence type="ECO:0000256" key="10">
    <source>
        <dbReference type="ARBA" id="ARBA00022842"/>
    </source>
</evidence>
<feature type="compositionally biased region" description="Acidic residues" evidence="15">
    <location>
        <begin position="784"/>
        <end position="809"/>
    </location>
</feature>
<sequence>MNQYEVVRQIGEGAFGKAFLARDRRRDGDGDSQCVVKEVNLRKMSPREKEASKKEVTLLAKMKHPNIVSFFKSFQESTSLYIVMEYCDGGDLMRKIHMQRGLLFTEEQILDWFVQICLGLKHIHDRKVLHRDIKAQNIFLTRNGMKAKLGDFGIARMLNNTMELARTCVGTPYYLSPEICENKPYNNKTDIWSLGCVLYELCTLRHPFEGSSLSQLVVKICRGRYNPVSTRYSYDLRLLVTQLFKVSPRDRPSVNSVLKRPLLEKRISKHMDPQVLEAEFSHTVFHKKRAAVGPQARAQAPTEQTAESVPKARVTQKPPPQMKPVKKQVLRPEWRAPTRVTPQHKPVNPVAAHWRVQEARPWNGQAHGHPYGHYYAQLDAIQRRYPPPPPPSHNLPAFLERPVEHCDNRVHRPEPYQLVAAARNEYLQRREEANQYKLRAEKQLGLRPSTADAERYRPVEPVQGVGCPEVTPLNRKQDGHQDYLQQLQNIRQQYYNEMRDIRKRAEAETDVSFQAQVKPGTYLVEKPSHADPPRHCGDRDQEPPQPAQDIDGALNQIRPDSRERRNLQMKHTDRKAVMFEIKLDDEGIQENEEEDGRRGDDRKEDEPEEVDSLNQALSFQAGEELSHRDWFGAGQVEATPIAPVRKEWGQAAPQTLLKALAELDVSSVCTTMAAELGGAAEWEGEGRRRQWGECAPNTLLKALGQAELTATLDSITTEALAESGEAEEHQENVVDGEREDEQSDVEMDEERLEPRSDDDDTNFEESEDELREEVADSMRNLFLMEDDSVTEGGQDDETDVVGQTEDVDTQEIPPVVEPLGENTVNPSTEGNTSDSSPG</sequence>
<dbReference type="Gene3D" id="3.30.200.20">
    <property type="entry name" value="Phosphorylase Kinase, domain 1"/>
    <property type="match status" value="1"/>
</dbReference>
<feature type="region of interest" description="Disordered" evidence="15">
    <location>
        <begin position="518"/>
        <end position="612"/>
    </location>
</feature>
<dbReference type="FunFam" id="1.10.510.10:FF:000172">
    <property type="entry name" value="serine/threonine-protein kinase Nek1 isoform X1"/>
    <property type="match status" value="1"/>
</dbReference>
<dbReference type="PANTHER" id="PTHR44899:SF1">
    <property type="entry name" value="SERINE_THREONINE-PROTEIN KINASE NEK5"/>
    <property type="match status" value="1"/>
</dbReference>
<dbReference type="InterPro" id="IPR000719">
    <property type="entry name" value="Prot_kinase_dom"/>
</dbReference>
<evidence type="ECO:0000256" key="1">
    <source>
        <dbReference type="ARBA" id="ARBA00001946"/>
    </source>
</evidence>
<dbReference type="SMART" id="SM00220">
    <property type="entry name" value="S_TKc"/>
    <property type="match status" value="1"/>
</dbReference>
<feature type="binding site" evidence="13">
    <location>
        <position position="37"/>
    </location>
    <ligand>
        <name>ATP</name>
        <dbReference type="ChEBI" id="CHEBI:30616"/>
    </ligand>
</feature>
<evidence type="ECO:0000256" key="8">
    <source>
        <dbReference type="ARBA" id="ARBA00022777"/>
    </source>
</evidence>
<dbReference type="FunFam" id="3.30.200.20:FF:000097">
    <property type="entry name" value="Probable serine/threonine-protein kinase nek1"/>
    <property type="match status" value="1"/>
</dbReference>